<evidence type="ECO:0008006" key="3">
    <source>
        <dbReference type="Google" id="ProtNLM"/>
    </source>
</evidence>
<dbReference type="EMBL" id="BAAANB010000152">
    <property type="protein sequence ID" value="GAA1503351.1"/>
    <property type="molecule type" value="Genomic_DNA"/>
</dbReference>
<evidence type="ECO:0000313" key="1">
    <source>
        <dbReference type="EMBL" id="GAA1503351.1"/>
    </source>
</evidence>
<name>A0ABP4KHA1_9MICO</name>
<protein>
    <recommendedName>
        <fullName evidence="3">YbaB/EbfC DNA-binding family protein</fullName>
    </recommendedName>
</protein>
<sequence>MTEPTQIRSVVGDADAALDRRLSDELDAVNAAATAGTPAGRELTVRLLDADGDLVAGLSGWTRRVAAGIGMEHAAQVSLTSSGWTAMTRTGVGLGPRHRP</sequence>
<dbReference type="RefSeq" id="WP_343994831.1">
    <property type="nucleotide sequence ID" value="NZ_BAAANB010000152.1"/>
</dbReference>
<reference evidence="2" key="1">
    <citation type="journal article" date="2019" name="Int. J. Syst. Evol. Microbiol.">
        <title>The Global Catalogue of Microorganisms (GCM) 10K type strain sequencing project: providing services to taxonomists for standard genome sequencing and annotation.</title>
        <authorList>
            <consortium name="The Broad Institute Genomics Platform"/>
            <consortium name="The Broad Institute Genome Sequencing Center for Infectious Disease"/>
            <person name="Wu L."/>
            <person name="Ma J."/>
        </authorList>
    </citation>
    <scope>NUCLEOTIDE SEQUENCE [LARGE SCALE GENOMIC DNA]</scope>
    <source>
        <strain evidence="2">JCM 14283</strain>
    </source>
</reference>
<keyword evidence="2" id="KW-1185">Reference proteome</keyword>
<comment type="caution">
    <text evidence="1">The sequence shown here is derived from an EMBL/GenBank/DDBJ whole genome shotgun (WGS) entry which is preliminary data.</text>
</comment>
<proteinExistence type="predicted"/>
<dbReference type="Proteomes" id="UP001501285">
    <property type="component" value="Unassembled WGS sequence"/>
</dbReference>
<evidence type="ECO:0000313" key="2">
    <source>
        <dbReference type="Proteomes" id="UP001501285"/>
    </source>
</evidence>
<accession>A0ABP4KHA1</accession>
<gene>
    <name evidence="1" type="ORF">GCM10009740_39130</name>
</gene>
<organism evidence="1 2">
    <name type="scientific">Terrabacter terrae</name>
    <dbReference type="NCBI Taxonomy" id="318434"/>
    <lineage>
        <taxon>Bacteria</taxon>
        <taxon>Bacillati</taxon>
        <taxon>Actinomycetota</taxon>
        <taxon>Actinomycetes</taxon>
        <taxon>Micrococcales</taxon>
        <taxon>Intrasporangiaceae</taxon>
        <taxon>Terrabacter</taxon>
    </lineage>
</organism>